<dbReference type="NCBIfam" id="TIGR01494">
    <property type="entry name" value="ATPase_P-type"/>
    <property type="match status" value="3"/>
</dbReference>
<dbReference type="InterPro" id="IPR023299">
    <property type="entry name" value="ATPase_P-typ_cyto_dom_N"/>
</dbReference>
<comment type="similarity">
    <text evidence="2">Belongs to the cation transport ATPase (P-type) (TC 3.A.3) family. Type IIA subfamily.</text>
</comment>
<evidence type="ECO:0000256" key="8">
    <source>
        <dbReference type="ARBA" id="ARBA00022967"/>
    </source>
</evidence>
<accession>A0A4P7P1E8</accession>
<dbReference type="AlphaFoldDB" id="A0A4P7P1E8"/>
<keyword evidence="6" id="KW-0547">Nucleotide-binding</keyword>
<dbReference type="SMART" id="SM00831">
    <property type="entry name" value="Cation_ATPase_N"/>
    <property type="match status" value="1"/>
</dbReference>
<dbReference type="GO" id="GO:0046872">
    <property type="term" value="F:metal ion binding"/>
    <property type="evidence" value="ECO:0007669"/>
    <property type="project" value="UniProtKB-KW"/>
</dbReference>
<comment type="subcellular location">
    <subcellularLocation>
        <location evidence="1">Cell membrane</location>
        <topology evidence="1">Multi-pass membrane protein</topology>
    </subcellularLocation>
</comment>
<evidence type="ECO:0000256" key="11">
    <source>
        <dbReference type="SAM" id="Phobius"/>
    </source>
</evidence>
<keyword evidence="3" id="KW-1003">Cell membrane</keyword>
<feature type="transmembrane region" description="Helical" evidence="11">
    <location>
        <begin position="795"/>
        <end position="816"/>
    </location>
</feature>
<dbReference type="GO" id="GO:0005886">
    <property type="term" value="C:plasma membrane"/>
    <property type="evidence" value="ECO:0007669"/>
    <property type="project" value="UniProtKB-SubCell"/>
</dbReference>
<keyword evidence="14" id="KW-1185">Reference proteome</keyword>
<dbReference type="SFLD" id="SFLDF00027">
    <property type="entry name" value="p-type_atpase"/>
    <property type="match status" value="1"/>
</dbReference>
<evidence type="ECO:0000256" key="6">
    <source>
        <dbReference type="ARBA" id="ARBA00022741"/>
    </source>
</evidence>
<feature type="transmembrane region" description="Helical" evidence="11">
    <location>
        <begin position="770"/>
        <end position="789"/>
    </location>
</feature>
<sequence length="898" mass="99032">MTWFNQSTDSVIKALKSDYQQGLSEDQRGERQTAFGLNEINQVKHASALHIFIAQLKNPLLIILALGALLSFYTGHHVDAFAITTIILINASITFIQEYKAQKSIDALRDMSAPHCHVKQNGQWHEMSAKQLVPGDIILLKTGDIIPADCRLVETTQLEVDESALTGESNLIRKQTSVLESSDLTLGDQLNMGFMSTPVHNGRGIAVVTATGMKTEVGKIARLIETTQNRLTPLQARIHALSKTLIWAALFIVAVIIGIGFYKGLTLSGMVDTSISLVVAAIPEGLTTVVTIVLTLGAKHMMRNHALAKYLASVETLGSTSVICTDKTGTLTQNKMQSVQIWAGGEHYHIQGEGYRPIGEFKDDQQRPVTPQQHPHLNHLLEMSALCNEAQLVEQEGRYHIQGLPTEGALVVAAAKANIHKEALQQHHRIIKTFPFDPKRKMMSIIIQEPDNSYQLIVKGAPDVLIDHSEIIEFQDKHLDVTSNRYLIEDVIHTFGSQALRTLAIGYRHLSEAQIHLSQEELETQLTFTGLHGIIDLPRPEATQSVKECHEAGIRVIMITGDHAVTARAIAEKMQIIHANEEAIVITGKELNALSDEELGNLAPKIHVYARVTPEHKLRIVKALQQRGDVVAMTGDGVNDAPALRKADIGIAMGDSGTGVAKESADLILLDDNFATIVTAVREGRRIYDNIRKFIRQDLTANVGEVSAILFAFLLISGEPLLALAPLMILWVNLVSDGMPSLALGVDVAEADVMKRSPRDQKDSFFADSLGARIIVRGLVMGGFTFWMFHYALHLGMTLAYAQTLAFMTLIFGQLFHVFDARTFTSLYRRNPFTNRLLLLAVFGSGALSILMVYSPFGNLVLGTTPLQLHHLVMTFFIAALPTFILSGIKELFRFKWL</sequence>
<reference evidence="13 14" key="1">
    <citation type="submission" date="2018-08" db="EMBL/GenBank/DDBJ databases">
        <title>Horizontal acquisition of hydrogen conversion ability and other habitat adaptations in Hydrogenovibrio crunogenus strains.</title>
        <authorList>
            <person name="Gonnella G."/>
            <person name="Adam N."/>
            <person name="Perner M."/>
        </authorList>
    </citation>
    <scope>NUCLEOTIDE SEQUENCE [LARGE SCALE GENOMIC DNA]</scope>
    <source>
        <strain evidence="13 14">SP-41</strain>
    </source>
</reference>
<dbReference type="Pfam" id="PF00689">
    <property type="entry name" value="Cation_ATPase_C"/>
    <property type="match status" value="1"/>
</dbReference>
<keyword evidence="7" id="KW-0067">ATP-binding</keyword>
<evidence type="ECO:0000313" key="13">
    <source>
        <dbReference type="EMBL" id="QBZ83963.1"/>
    </source>
</evidence>
<dbReference type="InterPro" id="IPR018303">
    <property type="entry name" value="ATPase_P-typ_P_site"/>
</dbReference>
<dbReference type="InterPro" id="IPR023298">
    <property type="entry name" value="ATPase_P-typ_TM_dom_sf"/>
</dbReference>
<dbReference type="EMBL" id="CP032096">
    <property type="protein sequence ID" value="QBZ83963.1"/>
    <property type="molecule type" value="Genomic_DNA"/>
</dbReference>
<keyword evidence="5" id="KW-0479">Metal-binding</keyword>
<dbReference type="Proteomes" id="UP000296201">
    <property type="component" value="Chromosome"/>
</dbReference>
<dbReference type="SFLD" id="SFLDG00002">
    <property type="entry name" value="C1.7:_P-type_atpase_like"/>
    <property type="match status" value="1"/>
</dbReference>
<dbReference type="PROSITE" id="PS00154">
    <property type="entry name" value="ATPASE_E1_E2"/>
    <property type="match status" value="1"/>
</dbReference>
<keyword evidence="10 11" id="KW-0472">Membrane</keyword>
<dbReference type="InterPro" id="IPR059000">
    <property type="entry name" value="ATPase_P-type_domA"/>
</dbReference>
<evidence type="ECO:0000256" key="4">
    <source>
        <dbReference type="ARBA" id="ARBA00022692"/>
    </source>
</evidence>
<feature type="transmembrane region" description="Helical" evidence="11">
    <location>
        <begin position="837"/>
        <end position="857"/>
    </location>
</feature>
<dbReference type="SFLD" id="SFLDS00003">
    <property type="entry name" value="Haloacid_Dehalogenase"/>
    <property type="match status" value="1"/>
</dbReference>
<name>A0A4P7P1E8_9GAMM</name>
<dbReference type="SUPFAM" id="SSF81665">
    <property type="entry name" value="Calcium ATPase, transmembrane domain M"/>
    <property type="match status" value="1"/>
</dbReference>
<dbReference type="PANTHER" id="PTHR43294:SF21">
    <property type="entry name" value="CATION TRANSPORTING ATPASE"/>
    <property type="match status" value="1"/>
</dbReference>
<dbReference type="GO" id="GO:0005524">
    <property type="term" value="F:ATP binding"/>
    <property type="evidence" value="ECO:0007669"/>
    <property type="project" value="UniProtKB-KW"/>
</dbReference>
<dbReference type="Pfam" id="PF00690">
    <property type="entry name" value="Cation_ATPase_N"/>
    <property type="match status" value="1"/>
</dbReference>
<feature type="transmembrane region" description="Helical" evidence="11">
    <location>
        <begin position="728"/>
        <end position="749"/>
    </location>
</feature>
<dbReference type="Pfam" id="PF00122">
    <property type="entry name" value="E1-E2_ATPase"/>
    <property type="match status" value="1"/>
</dbReference>
<feature type="transmembrane region" description="Helical" evidence="11">
    <location>
        <begin position="80"/>
        <end position="99"/>
    </location>
</feature>
<feature type="transmembrane region" description="Helical" evidence="11">
    <location>
        <begin position="274"/>
        <end position="296"/>
    </location>
</feature>
<dbReference type="InterPro" id="IPR050510">
    <property type="entry name" value="Cation_transp_ATPase_P-type"/>
</dbReference>
<evidence type="ECO:0000256" key="10">
    <source>
        <dbReference type="ARBA" id="ARBA00023136"/>
    </source>
</evidence>
<dbReference type="EC" id="3.6.3.8" evidence="13"/>
<dbReference type="Pfam" id="PF13246">
    <property type="entry name" value="Cation_ATPase"/>
    <property type="match status" value="1"/>
</dbReference>
<dbReference type="GO" id="GO:0046873">
    <property type="term" value="F:metal ion transmembrane transporter activity"/>
    <property type="evidence" value="ECO:0007669"/>
    <property type="project" value="UniProtKB-ARBA"/>
</dbReference>
<dbReference type="InterPro" id="IPR006068">
    <property type="entry name" value="ATPase_P-typ_cation-transptr_C"/>
</dbReference>
<dbReference type="RefSeq" id="WP_135796539.1">
    <property type="nucleotide sequence ID" value="NZ_CP032096.1"/>
</dbReference>
<dbReference type="Gene3D" id="3.40.50.1000">
    <property type="entry name" value="HAD superfamily/HAD-like"/>
    <property type="match status" value="1"/>
</dbReference>
<proteinExistence type="inferred from homology"/>
<dbReference type="GO" id="GO:0015662">
    <property type="term" value="F:P-type ion transporter activity"/>
    <property type="evidence" value="ECO:0007669"/>
    <property type="project" value="UniProtKB-ARBA"/>
</dbReference>
<dbReference type="InterPro" id="IPR004014">
    <property type="entry name" value="ATPase_P-typ_cation-transptr_N"/>
</dbReference>
<dbReference type="PANTHER" id="PTHR43294">
    <property type="entry name" value="SODIUM/POTASSIUM-TRANSPORTING ATPASE SUBUNIT ALPHA"/>
    <property type="match status" value="1"/>
</dbReference>
<keyword evidence="8" id="KW-1278">Translocase</keyword>
<evidence type="ECO:0000256" key="5">
    <source>
        <dbReference type="ARBA" id="ARBA00022723"/>
    </source>
</evidence>
<dbReference type="GO" id="GO:0140352">
    <property type="term" value="P:export from cell"/>
    <property type="evidence" value="ECO:0007669"/>
    <property type="project" value="UniProtKB-ARBA"/>
</dbReference>
<dbReference type="SUPFAM" id="SSF81653">
    <property type="entry name" value="Calcium ATPase, transduction domain A"/>
    <property type="match status" value="1"/>
</dbReference>
<feature type="domain" description="Cation-transporting P-type ATPase N-terminal" evidence="12">
    <location>
        <begin position="2"/>
        <end position="76"/>
    </location>
</feature>
<evidence type="ECO:0000256" key="7">
    <source>
        <dbReference type="ARBA" id="ARBA00022840"/>
    </source>
</evidence>
<protein>
    <submittedName>
        <fullName evidence="13">Calcium-transporting ATPase</fullName>
        <ecNumber evidence="13">3.6.3.8</ecNumber>
    </submittedName>
</protein>
<gene>
    <name evidence="13" type="primary">yloB</name>
    <name evidence="13" type="ORF">GHNINEIG_02032</name>
</gene>
<dbReference type="GO" id="GO:0098662">
    <property type="term" value="P:inorganic cation transmembrane transport"/>
    <property type="evidence" value="ECO:0007669"/>
    <property type="project" value="UniProtKB-ARBA"/>
</dbReference>
<evidence type="ECO:0000256" key="2">
    <source>
        <dbReference type="ARBA" id="ARBA00005675"/>
    </source>
</evidence>
<dbReference type="PRINTS" id="PR00120">
    <property type="entry name" value="HATPASE"/>
</dbReference>
<evidence type="ECO:0000256" key="3">
    <source>
        <dbReference type="ARBA" id="ARBA00022475"/>
    </source>
</evidence>
<dbReference type="SUPFAM" id="SSF81660">
    <property type="entry name" value="Metal cation-transporting ATPase, ATP-binding domain N"/>
    <property type="match status" value="1"/>
</dbReference>
<dbReference type="Gene3D" id="3.40.1110.10">
    <property type="entry name" value="Calcium-transporting ATPase, cytoplasmic domain N"/>
    <property type="match status" value="1"/>
</dbReference>
<evidence type="ECO:0000259" key="12">
    <source>
        <dbReference type="SMART" id="SM00831"/>
    </source>
</evidence>
<keyword evidence="4 11" id="KW-0812">Transmembrane</keyword>
<feature type="transmembrane region" description="Helical" evidence="11">
    <location>
        <begin position="869"/>
        <end position="889"/>
    </location>
</feature>
<dbReference type="GO" id="GO:0016887">
    <property type="term" value="F:ATP hydrolysis activity"/>
    <property type="evidence" value="ECO:0007669"/>
    <property type="project" value="InterPro"/>
</dbReference>
<dbReference type="InterPro" id="IPR044492">
    <property type="entry name" value="P_typ_ATPase_HD_dom"/>
</dbReference>
<keyword evidence="9 11" id="KW-1133">Transmembrane helix</keyword>
<evidence type="ECO:0000256" key="9">
    <source>
        <dbReference type="ARBA" id="ARBA00022989"/>
    </source>
</evidence>
<organism evidence="13 14">
    <name type="scientific">Hydrogenovibrio crunogenus</name>
    <dbReference type="NCBI Taxonomy" id="39765"/>
    <lineage>
        <taxon>Bacteria</taxon>
        <taxon>Pseudomonadati</taxon>
        <taxon>Pseudomonadota</taxon>
        <taxon>Gammaproteobacteria</taxon>
        <taxon>Thiotrichales</taxon>
        <taxon>Piscirickettsiaceae</taxon>
        <taxon>Hydrogenovibrio</taxon>
    </lineage>
</organism>
<evidence type="ECO:0000256" key="1">
    <source>
        <dbReference type="ARBA" id="ARBA00004651"/>
    </source>
</evidence>
<feature type="transmembrane region" description="Helical" evidence="11">
    <location>
        <begin position="244"/>
        <end position="262"/>
    </location>
</feature>
<dbReference type="Gene3D" id="1.20.1110.10">
    <property type="entry name" value="Calcium-transporting ATPase, transmembrane domain"/>
    <property type="match status" value="1"/>
</dbReference>
<dbReference type="InterPro" id="IPR001757">
    <property type="entry name" value="P_typ_ATPase"/>
</dbReference>
<dbReference type="FunFam" id="3.40.50.1000:FF:000028">
    <property type="entry name" value="Calcium-transporting P-type ATPase, putative"/>
    <property type="match status" value="1"/>
</dbReference>
<feature type="transmembrane region" description="Helical" evidence="11">
    <location>
        <begin position="699"/>
        <end position="716"/>
    </location>
</feature>
<dbReference type="InterPro" id="IPR008250">
    <property type="entry name" value="ATPase_P-typ_transduc_dom_A_sf"/>
</dbReference>
<dbReference type="OrthoDB" id="9814270at2"/>
<dbReference type="FunFam" id="2.70.150.10:FF:000016">
    <property type="entry name" value="Calcium-transporting P-type ATPase putative"/>
    <property type="match status" value="1"/>
</dbReference>
<evidence type="ECO:0000313" key="14">
    <source>
        <dbReference type="Proteomes" id="UP000296201"/>
    </source>
</evidence>
<dbReference type="PRINTS" id="PR00119">
    <property type="entry name" value="CATATPASE"/>
</dbReference>
<keyword evidence="13" id="KW-0378">Hydrolase</keyword>
<dbReference type="SUPFAM" id="SSF56784">
    <property type="entry name" value="HAD-like"/>
    <property type="match status" value="1"/>
</dbReference>
<dbReference type="Gene3D" id="2.70.150.10">
    <property type="entry name" value="Calcium-transporting ATPase, cytoplasmic transduction domain A"/>
    <property type="match status" value="1"/>
</dbReference>
<dbReference type="GO" id="GO:0019829">
    <property type="term" value="F:ATPase-coupled monoatomic cation transmembrane transporter activity"/>
    <property type="evidence" value="ECO:0007669"/>
    <property type="project" value="UniProtKB-ARBA"/>
</dbReference>
<dbReference type="InterPro" id="IPR036412">
    <property type="entry name" value="HAD-like_sf"/>
</dbReference>
<dbReference type="InterPro" id="IPR023214">
    <property type="entry name" value="HAD_sf"/>
</dbReference>
<feature type="transmembrane region" description="Helical" evidence="11">
    <location>
        <begin position="56"/>
        <end position="74"/>
    </location>
</feature>